<dbReference type="RefSeq" id="WP_003425756.1">
    <property type="nucleotide sequence ID" value="NZ_AP019716.1"/>
</dbReference>
<reference evidence="2" key="1">
    <citation type="submission" date="2018-07" db="EMBL/GenBank/DDBJ databases">
        <title>Complete genome sequence of Clostridium butyricum S-45-5 isolated from human feces.</title>
        <authorList>
            <person name="Chang Y.-H."/>
            <person name="Shin Y."/>
        </authorList>
    </citation>
    <scope>NUCLEOTIDE SEQUENCE [LARGE SCALE GENOMIC DNA]</scope>
    <source>
        <strain evidence="2">S-45-5</strain>
    </source>
</reference>
<dbReference type="GeneID" id="92944826"/>
<evidence type="ECO:0000256" key="1">
    <source>
        <dbReference type="SAM" id="Coils"/>
    </source>
</evidence>
<keyword evidence="1" id="KW-0175">Coiled coil</keyword>
<evidence type="ECO:0000313" key="4">
    <source>
        <dbReference type="Proteomes" id="UP000515243"/>
    </source>
</evidence>
<sequence length="242" mass="29459">MNLIEYSDVEITSLWNDYAETRNIGLKKIANKKLDKLIEYLESKSENDKQKFVEYLCNQRFEKGKIKDFQQPIVEKIILPIVVDAVKNDKMPYLRWIYQLQLYSCCNYRNIDNIEYYNSKDILIRANSIDPTDIKTVVLLIKVYMDRLWFGSHHLPEYILIEEKEVDSLLEKLEQLLDKYKDKLDKIKFILEDMKYYDDLYKSWFNYKSENANIKFIEWCENHNKTYSWVKSFYYDNLQYQV</sequence>
<evidence type="ECO:0000313" key="2">
    <source>
        <dbReference type="EMBL" id="AXB85489.1"/>
    </source>
</evidence>
<feature type="coiled-coil region" evidence="1">
    <location>
        <begin position="159"/>
        <end position="190"/>
    </location>
</feature>
<name>A0AAD0LIX3_CLOBU</name>
<dbReference type="AlphaFoldDB" id="A0AAD0LIX3"/>
<accession>A0AAD0LIX3</accession>
<reference evidence="3 4" key="2">
    <citation type="submission" date="2019-05" db="EMBL/GenBank/DDBJ databases">
        <authorList>
            <person name="Schori C."/>
            <person name="Ahrens C."/>
        </authorList>
    </citation>
    <scope>NUCLEOTIDE SEQUENCE [LARGE SCALE GENOMIC DNA]</scope>
    <source>
        <strain evidence="3 4">DSM 10702</strain>
    </source>
</reference>
<dbReference type="Proteomes" id="UP000515243">
    <property type="component" value="Chromosome 1"/>
</dbReference>
<proteinExistence type="predicted"/>
<protein>
    <submittedName>
        <fullName evidence="2">Uncharacterized protein</fullName>
    </submittedName>
</protein>
<organism evidence="2">
    <name type="scientific">Clostridium butyricum</name>
    <dbReference type="NCBI Taxonomy" id="1492"/>
    <lineage>
        <taxon>Bacteria</taxon>
        <taxon>Bacillati</taxon>
        <taxon>Bacillota</taxon>
        <taxon>Clostridia</taxon>
        <taxon>Eubacteriales</taxon>
        <taxon>Clostridiaceae</taxon>
        <taxon>Clostridium</taxon>
    </lineage>
</organism>
<evidence type="ECO:0000313" key="3">
    <source>
        <dbReference type="EMBL" id="QMW91593.1"/>
    </source>
</evidence>
<gene>
    <name evidence="2" type="ORF">DRB99_11060</name>
    <name evidence="3" type="ORF">FF104_11630</name>
</gene>
<dbReference type="EMBL" id="CP030775">
    <property type="protein sequence ID" value="AXB85489.1"/>
    <property type="molecule type" value="Genomic_DNA"/>
</dbReference>
<dbReference type="EMBL" id="CP040626">
    <property type="protein sequence ID" value="QMW91593.1"/>
    <property type="molecule type" value="Genomic_DNA"/>
</dbReference>